<evidence type="ECO:0000313" key="3">
    <source>
        <dbReference type="Proteomes" id="UP000178759"/>
    </source>
</evidence>
<gene>
    <name evidence="2" type="ORF">A3A79_02430</name>
</gene>
<reference evidence="2 3" key="1">
    <citation type="journal article" date="2016" name="Nat. Commun.">
        <title>Thousands of microbial genomes shed light on interconnected biogeochemical processes in an aquifer system.</title>
        <authorList>
            <person name="Anantharaman K."/>
            <person name="Brown C.T."/>
            <person name="Hug L.A."/>
            <person name="Sharon I."/>
            <person name="Castelle C.J."/>
            <person name="Probst A.J."/>
            <person name="Thomas B.C."/>
            <person name="Singh A."/>
            <person name="Wilkins M.J."/>
            <person name="Karaoz U."/>
            <person name="Brodie E.L."/>
            <person name="Williams K.H."/>
            <person name="Hubbard S.S."/>
            <person name="Banfield J.F."/>
        </authorList>
    </citation>
    <scope>NUCLEOTIDE SEQUENCE [LARGE SCALE GENOMIC DNA]</scope>
</reference>
<dbReference type="PIRSF" id="PIRSF018297">
    <property type="entry name" value="Doc"/>
    <property type="match status" value="1"/>
</dbReference>
<dbReference type="PANTHER" id="PTHR39426">
    <property type="entry name" value="HOMOLOGY TO DEATH-ON-CURING PROTEIN OF PHAGE P1"/>
    <property type="match status" value="1"/>
</dbReference>
<dbReference type="Proteomes" id="UP000178759">
    <property type="component" value="Unassembled WGS sequence"/>
</dbReference>
<proteinExistence type="predicted"/>
<dbReference type="NCBIfam" id="TIGR01550">
    <property type="entry name" value="DOC_P1"/>
    <property type="match status" value="1"/>
</dbReference>
<organism evidence="2 3">
    <name type="scientific">Candidatus Gottesmanbacteria bacterium RIFCSPLOWO2_01_FULL_43_11b</name>
    <dbReference type="NCBI Taxonomy" id="1798392"/>
    <lineage>
        <taxon>Bacteria</taxon>
        <taxon>Candidatus Gottesmaniibacteriota</taxon>
    </lineage>
</organism>
<dbReference type="AlphaFoldDB" id="A0A1F6AIY7"/>
<dbReference type="InterPro" id="IPR036597">
    <property type="entry name" value="Fido-like_dom_sf"/>
</dbReference>
<dbReference type="GO" id="GO:0016301">
    <property type="term" value="F:kinase activity"/>
    <property type="evidence" value="ECO:0007669"/>
    <property type="project" value="InterPro"/>
</dbReference>
<dbReference type="Gene3D" id="1.20.120.1870">
    <property type="entry name" value="Fic/DOC protein, Fido domain"/>
    <property type="match status" value="1"/>
</dbReference>
<dbReference type="InterPro" id="IPR006440">
    <property type="entry name" value="Doc"/>
</dbReference>
<name>A0A1F6AIY7_9BACT</name>
<dbReference type="SUPFAM" id="SSF140931">
    <property type="entry name" value="Fic-like"/>
    <property type="match status" value="1"/>
</dbReference>
<accession>A0A1F6AIY7</accession>
<dbReference type="STRING" id="1798392.A3A79_02430"/>
<dbReference type="Pfam" id="PF02661">
    <property type="entry name" value="Fic"/>
    <property type="match status" value="1"/>
</dbReference>
<feature type="domain" description="Fido" evidence="1">
    <location>
        <begin position="4"/>
        <end position="122"/>
    </location>
</feature>
<dbReference type="InterPro" id="IPR003812">
    <property type="entry name" value="Fido"/>
</dbReference>
<comment type="caution">
    <text evidence="2">The sequence shown here is derived from an EMBL/GenBank/DDBJ whole genome shotgun (WGS) entry which is preliminary data.</text>
</comment>
<dbReference type="PROSITE" id="PS51459">
    <property type="entry name" value="FIDO"/>
    <property type="match status" value="1"/>
</dbReference>
<dbReference type="EMBL" id="MFJV01000001">
    <property type="protein sequence ID" value="OGG24658.1"/>
    <property type="molecule type" value="Genomic_DNA"/>
</dbReference>
<dbReference type="InterPro" id="IPR053737">
    <property type="entry name" value="Type_II_TA_Toxin"/>
</dbReference>
<sequence length="127" mass="14224">MKYLTTEDILLLHYLSIQKSGGSHGLRDAGLLDAAVHRPQATFAGEDLYPTVFDKAGALCHSLIKNHAFVDGNKRTSLLSAMTFLELNGYRFECEQEELVTFGLKIDNENISYEGIAEWFKSHSRSV</sequence>
<evidence type="ECO:0000259" key="1">
    <source>
        <dbReference type="PROSITE" id="PS51459"/>
    </source>
</evidence>
<protein>
    <recommendedName>
        <fullName evidence="1">Fido domain-containing protein</fullName>
    </recommendedName>
</protein>
<dbReference type="PANTHER" id="PTHR39426:SF1">
    <property type="entry name" value="HOMOLOGY TO DEATH-ON-CURING PROTEIN OF PHAGE P1"/>
    <property type="match status" value="1"/>
</dbReference>
<evidence type="ECO:0000313" key="2">
    <source>
        <dbReference type="EMBL" id="OGG24658.1"/>
    </source>
</evidence>